<keyword evidence="6 8" id="KW-0067">ATP-binding</keyword>
<evidence type="ECO:0000256" key="3">
    <source>
        <dbReference type="ARBA" id="ARBA00022723"/>
    </source>
</evidence>
<evidence type="ECO:0000256" key="8">
    <source>
        <dbReference type="HAMAP-Rule" id="MF_00420"/>
    </source>
</evidence>
<comment type="pathway">
    <text evidence="8">Purine metabolism; IMP biosynthesis via de novo pathway; 5-amino-1-(5-phospho-D-ribosyl)imidazole from N(2)-formyl-N(1)-(5-phospho-D-ribosyl)glycinamide: step 1/2.</text>
</comment>
<evidence type="ECO:0000256" key="2">
    <source>
        <dbReference type="ARBA" id="ARBA00022598"/>
    </source>
</evidence>
<evidence type="ECO:0000259" key="11">
    <source>
        <dbReference type="Pfam" id="PF18072"/>
    </source>
</evidence>
<keyword evidence="4 8" id="KW-0547">Nucleotide-binding</keyword>
<sequence length="739" mass="80051">MTSTTSRFRIPPSEMEMIRSLLGREPSLTEEAVFSAMWSEHCSYKSSRIHLRSFSALHPRVKAGPGENAGIVQVQDGISVAFKMESHNHPSFLEPFQGSATGVGGILRDVIAMGARPVALANSLVFGSLRHPRHRTLFQRVVEGIAGYGNPAGIPTIAGETWFDDRYQNNILVNVMAVGIVKDQSIMSAKASKEGLLAIYIGNMTGRDGVSGAAMASRGFTRDGDDLRPQVQIADPYAGKNLMEATLEIARLKLADSIQDMGAAGLTSSSTEMAGRAGLGMELDVSLVPLRDTTMEPWEILLSESQERMLVLATPQNAETILEIASSWHLSSAVIGKTISDSRFVVRKKDHILASIPISHLTDNAPLYQRPSVPTNRKPISEAAPSMAGAHSLSDLFHRMIDHPNGGDPRWIYRHFDYEVQTRTVLGPGHDSAVIDLKSPSGSGIAISIVSQPHACARDPYRGGALIVSKAVTELAAVGAFPLALTDCLNFGNPENPVVMGEFQEAIRGIAEASIAFDIPVVSGNVSLYNETDQTSIPPTPMIGLTGLLPALRNRIPGHTKASGLKLAIVGYMENMSLGGSYLDWILEGDVQEAVPSVPYEKIRGLSSFMMASSARGSVTATRAVGRGGIVRTLLMMVANTPSLGFYLDLPKSIEPLSFFFSESPGRIVLAYSSEEESRIAEMAKEWNVTFLPLGYTAPGVWTIRFRNMEGNPKEWTENLGVIKSRFQRALSQFMEELP</sequence>
<accession>A0A7C3LWT7</accession>
<dbReference type="GO" id="GO:0004642">
    <property type="term" value="F:phosphoribosylformylglycinamidine synthase activity"/>
    <property type="evidence" value="ECO:0007669"/>
    <property type="project" value="UniProtKB-UniRule"/>
</dbReference>
<dbReference type="InterPro" id="IPR041609">
    <property type="entry name" value="PurL_linker"/>
</dbReference>
<feature type="binding site" evidence="8">
    <location>
        <position position="109"/>
    </location>
    <ligand>
        <name>Mg(2+)</name>
        <dbReference type="ChEBI" id="CHEBI:18420"/>
        <label>2</label>
    </ligand>
</feature>
<dbReference type="PANTHER" id="PTHR43555:SF1">
    <property type="entry name" value="PHOSPHORIBOSYLFORMYLGLYCINAMIDINE SYNTHASE SUBUNIT PURL"/>
    <property type="match status" value="1"/>
</dbReference>
<dbReference type="InterPro" id="IPR016188">
    <property type="entry name" value="PurM-like_N"/>
</dbReference>
<dbReference type="GO" id="GO:0005524">
    <property type="term" value="F:ATP binding"/>
    <property type="evidence" value="ECO:0007669"/>
    <property type="project" value="UniProtKB-UniRule"/>
</dbReference>
<dbReference type="FunFam" id="3.30.1330.10:FF:000004">
    <property type="entry name" value="Phosphoribosylformylglycinamidine synthase subunit PurL"/>
    <property type="match status" value="1"/>
</dbReference>
<evidence type="ECO:0000256" key="1">
    <source>
        <dbReference type="ARBA" id="ARBA00022490"/>
    </source>
</evidence>
<feature type="binding site" evidence="8">
    <location>
        <position position="232"/>
    </location>
    <ligand>
        <name>substrate</name>
    </ligand>
</feature>
<feature type="binding site" evidence="8">
    <location>
        <position position="527"/>
    </location>
    <ligand>
        <name>substrate</name>
    </ligand>
</feature>
<comment type="similarity">
    <text evidence="8">Belongs to the FGAMS family.</text>
</comment>
<dbReference type="GO" id="GO:0005737">
    <property type="term" value="C:cytoplasm"/>
    <property type="evidence" value="ECO:0007669"/>
    <property type="project" value="UniProtKB-SubCell"/>
</dbReference>
<dbReference type="EMBL" id="DTMM01000096">
    <property type="protein sequence ID" value="HFT93304.1"/>
    <property type="molecule type" value="Genomic_DNA"/>
</dbReference>
<dbReference type="NCBIfam" id="TIGR01736">
    <property type="entry name" value="FGAM_synth_II"/>
    <property type="match status" value="1"/>
</dbReference>
<organism evidence="12">
    <name type="scientific">Leptospirillum ferriphilum</name>
    <dbReference type="NCBI Taxonomy" id="178606"/>
    <lineage>
        <taxon>Bacteria</taxon>
        <taxon>Pseudomonadati</taxon>
        <taxon>Nitrospirota</taxon>
        <taxon>Nitrospiria</taxon>
        <taxon>Nitrospirales</taxon>
        <taxon>Nitrospiraceae</taxon>
        <taxon>Leptospirillum</taxon>
    </lineage>
</organism>
<feature type="domain" description="PurM-like C-terminal" evidence="10">
    <location>
        <begin position="194"/>
        <end position="347"/>
    </location>
</feature>
<dbReference type="UniPathway" id="UPA00074">
    <property type="reaction ID" value="UER00128"/>
</dbReference>
<evidence type="ECO:0000256" key="4">
    <source>
        <dbReference type="ARBA" id="ARBA00022741"/>
    </source>
</evidence>
<feature type="domain" description="PurM-like N-terminal" evidence="9">
    <location>
        <begin position="66"/>
        <end position="181"/>
    </location>
</feature>
<feature type="domain" description="PurM-like N-terminal" evidence="9">
    <location>
        <begin position="429"/>
        <end position="548"/>
    </location>
</feature>
<evidence type="ECO:0000259" key="10">
    <source>
        <dbReference type="Pfam" id="PF02769"/>
    </source>
</evidence>
<feature type="binding site" evidence="8">
    <location>
        <position position="44"/>
    </location>
    <ligand>
        <name>ATP</name>
        <dbReference type="ChEBI" id="CHEBI:30616"/>
    </ligand>
</feature>
<feature type="binding site" evidence="8">
    <location>
        <position position="85"/>
    </location>
    <ligand>
        <name>Mg(2+)</name>
        <dbReference type="ChEBI" id="CHEBI:18420"/>
        <label>1</label>
    </ligand>
</feature>
<dbReference type="InterPro" id="IPR036921">
    <property type="entry name" value="PurM-like_N_sf"/>
</dbReference>
<feature type="binding site" evidence="8">
    <location>
        <begin position="304"/>
        <end position="306"/>
    </location>
    <ligand>
        <name>substrate</name>
    </ligand>
</feature>
<feature type="binding site" evidence="8">
    <location>
        <position position="487"/>
    </location>
    <ligand>
        <name>ATP</name>
        <dbReference type="ChEBI" id="CHEBI:30616"/>
    </ligand>
</feature>
<protein>
    <recommendedName>
        <fullName evidence="8">Phosphoribosylformylglycinamidine synthase subunit PurL</fullName>
        <shortName evidence="8">FGAM synthase</shortName>
        <ecNumber evidence="8">6.3.5.3</ecNumber>
    </recommendedName>
    <alternativeName>
        <fullName evidence="8">Formylglycinamide ribonucleotide amidotransferase subunit II</fullName>
        <shortName evidence="8">FGAR amidotransferase II</shortName>
        <shortName evidence="8">FGAR-AT II</shortName>
    </alternativeName>
    <alternativeName>
        <fullName evidence="8">Glutamine amidotransferase PurL</fullName>
    </alternativeName>
    <alternativeName>
        <fullName evidence="8">Phosphoribosylformylglycinamidine synthase subunit II</fullName>
    </alternativeName>
</protein>
<dbReference type="NCBIfam" id="NF002290">
    <property type="entry name" value="PRK01213.1"/>
    <property type="match status" value="1"/>
</dbReference>
<feature type="domain" description="Phosphoribosylformylglycinamidine synthase linker" evidence="11">
    <location>
        <begin position="12"/>
        <end position="45"/>
    </location>
</feature>
<comment type="catalytic activity">
    <reaction evidence="8">
        <text>N(2)-formyl-N(1)-(5-phospho-beta-D-ribosyl)glycinamide + L-glutamine + ATP + H2O = 2-formamido-N(1)-(5-O-phospho-beta-D-ribosyl)acetamidine + L-glutamate + ADP + phosphate + H(+)</text>
        <dbReference type="Rhea" id="RHEA:17129"/>
        <dbReference type="ChEBI" id="CHEBI:15377"/>
        <dbReference type="ChEBI" id="CHEBI:15378"/>
        <dbReference type="ChEBI" id="CHEBI:29985"/>
        <dbReference type="ChEBI" id="CHEBI:30616"/>
        <dbReference type="ChEBI" id="CHEBI:43474"/>
        <dbReference type="ChEBI" id="CHEBI:58359"/>
        <dbReference type="ChEBI" id="CHEBI:147286"/>
        <dbReference type="ChEBI" id="CHEBI:147287"/>
        <dbReference type="ChEBI" id="CHEBI:456216"/>
        <dbReference type="EC" id="6.3.5.3"/>
    </reaction>
</comment>
<gene>
    <name evidence="8 12" type="primary">purL</name>
    <name evidence="12" type="ORF">ENX03_05080</name>
</gene>
<feature type="domain" description="PurM-like C-terminal" evidence="10">
    <location>
        <begin position="611"/>
        <end position="695"/>
    </location>
</feature>
<feature type="binding site" evidence="8">
    <location>
        <begin position="86"/>
        <end position="89"/>
    </location>
    <ligand>
        <name>substrate</name>
    </ligand>
</feature>
<keyword evidence="7 8" id="KW-0460">Magnesium</keyword>
<evidence type="ECO:0000256" key="6">
    <source>
        <dbReference type="ARBA" id="ARBA00022840"/>
    </source>
</evidence>
<dbReference type="HAMAP" id="MF_00420">
    <property type="entry name" value="PurL_2"/>
    <property type="match status" value="1"/>
</dbReference>
<dbReference type="CDD" id="cd02203">
    <property type="entry name" value="PurL_repeat1"/>
    <property type="match status" value="1"/>
</dbReference>
<comment type="subcellular location">
    <subcellularLocation>
        <location evidence="8">Cytoplasm</location>
    </subcellularLocation>
</comment>
<dbReference type="EC" id="6.3.5.3" evidence="8"/>
<dbReference type="Pfam" id="PF02769">
    <property type="entry name" value="AIRS_C"/>
    <property type="match status" value="2"/>
</dbReference>
<comment type="subunit">
    <text evidence="8">Monomer. Part of the FGAM synthase complex composed of 1 PurL, 1 PurQ and 2 PurS subunits.</text>
</comment>
<feature type="binding site" evidence="8">
    <location>
        <position position="108"/>
    </location>
    <ligand>
        <name>substrate</name>
    </ligand>
</feature>
<dbReference type="Pfam" id="PF18072">
    <property type="entry name" value="FGAR-AT_linker"/>
    <property type="match status" value="1"/>
</dbReference>
<dbReference type="PANTHER" id="PTHR43555">
    <property type="entry name" value="PHOSPHORIBOSYLFORMYLGLYCINAMIDINE SYNTHASE SUBUNIT PURL"/>
    <property type="match status" value="1"/>
</dbReference>
<keyword evidence="1 8" id="KW-0963">Cytoplasm</keyword>
<dbReference type="GO" id="GO:0000287">
    <property type="term" value="F:magnesium ion binding"/>
    <property type="evidence" value="ECO:0007669"/>
    <property type="project" value="UniProtKB-UniRule"/>
</dbReference>
<keyword evidence="3 8" id="KW-0479">Metal-binding</keyword>
<name>A0A7C3LWT7_9BACT</name>
<feature type="binding site" evidence="8">
    <location>
        <position position="524"/>
    </location>
    <ligand>
        <name>ATP</name>
        <dbReference type="ChEBI" id="CHEBI:30616"/>
    </ligand>
</feature>
<evidence type="ECO:0000313" key="12">
    <source>
        <dbReference type="EMBL" id="HFT93304.1"/>
    </source>
</evidence>
<comment type="caution">
    <text evidence="12">The sequence shown here is derived from an EMBL/GenBank/DDBJ whole genome shotgun (WGS) entry which is preliminary data.</text>
</comment>
<dbReference type="InterPro" id="IPR010074">
    <property type="entry name" value="PRibForGlyAmidine_synth_PurL"/>
</dbReference>
<comment type="function">
    <text evidence="8">Part of the phosphoribosylformylglycinamidine synthase complex involved in the purines biosynthetic pathway. Catalyzes the ATP-dependent conversion of formylglycinamide ribonucleotide (FGAR) and glutamine to yield formylglycinamidine ribonucleotide (FGAM) and glutamate. The FGAM synthase complex is composed of three subunits. PurQ produces an ammonia molecule by converting glutamine to glutamate. PurL transfers the ammonia molecule to FGAR to form FGAM in an ATP-dependent manner. PurS interacts with PurQ and PurL and is thought to assist in the transfer of the ammonia molecule from PurQ to PurL.</text>
</comment>
<dbReference type="Pfam" id="PF00586">
    <property type="entry name" value="AIRS"/>
    <property type="match status" value="2"/>
</dbReference>
<feature type="binding site" evidence="8">
    <location>
        <position position="525"/>
    </location>
    <ligand>
        <name>Mg(2+)</name>
        <dbReference type="ChEBI" id="CHEBI:18420"/>
        <label>1</label>
    </ligand>
</feature>
<evidence type="ECO:0000256" key="5">
    <source>
        <dbReference type="ARBA" id="ARBA00022755"/>
    </source>
</evidence>
<feature type="binding site" evidence="8">
    <location>
        <position position="260"/>
    </location>
    <ligand>
        <name>Mg(2+)</name>
        <dbReference type="ChEBI" id="CHEBI:18420"/>
        <label>2</label>
    </ligand>
</feature>
<reference evidence="12" key="1">
    <citation type="journal article" date="2020" name="mSystems">
        <title>Genome- and Community-Level Interaction Insights into Carbon Utilization and Element Cycling Functions of Hydrothermarchaeota in Hydrothermal Sediment.</title>
        <authorList>
            <person name="Zhou Z."/>
            <person name="Liu Y."/>
            <person name="Xu W."/>
            <person name="Pan J."/>
            <person name="Luo Z.H."/>
            <person name="Li M."/>
        </authorList>
    </citation>
    <scope>NUCLEOTIDE SEQUENCE [LARGE SCALE GENOMIC DNA]</scope>
    <source>
        <strain evidence="12">SpSt-902</strain>
    </source>
</reference>
<keyword evidence="5 8" id="KW-0658">Purine biosynthesis</keyword>
<dbReference type="Gene3D" id="3.90.650.10">
    <property type="entry name" value="PurM-like C-terminal domain"/>
    <property type="match status" value="2"/>
</dbReference>
<proteinExistence type="inferred from homology"/>
<dbReference type="CDD" id="cd02204">
    <property type="entry name" value="PurL_repeat2"/>
    <property type="match status" value="1"/>
</dbReference>
<dbReference type="InterPro" id="IPR036676">
    <property type="entry name" value="PurM-like_C_sf"/>
</dbReference>
<feature type="active site" evidence="8">
    <location>
        <position position="41"/>
    </location>
</feature>
<dbReference type="Gene3D" id="3.30.1330.10">
    <property type="entry name" value="PurM-like, N-terminal domain"/>
    <property type="match status" value="2"/>
</dbReference>
<feature type="active site" description="Proton acceptor" evidence="8">
    <location>
        <position position="87"/>
    </location>
</feature>
<dbReference type="AlphaFoldDB" id="A0A7C3LWT7"/>
<dbReference type="SUPFAM" id="SSF55326">
    <property type="entry name" value="PurM N-terminal domain-like"/>
    <property type="match status" value="2"/>
</dbReference>
<feature type="binding site" evidence="8">
    <location>
        <position position="83"/>
    </location>
    <ligand>
        <name>ATP</name>
        <dbReference type="ChEBI" id="CHEBI:30616"/>
    </ligand>
</feature>
<dbReference type="GO" id="GO:0006189">
    <property type="term" value="P:'de novo' IMP biosynthetic process"/>
    <property type="evidence" value="ECO:0007669"/>
    <property type="project" value="UniProtKB-UniRule"/>
</dbReference>
<evidence type="ECO:0000259" key="9">
    <source>
        <dbReference type="Pfam" id="PF00586"/>
    </source>
</evidence>
<dbReference type="InterPro" id="IPR010918">
    <property type="entry name" value="PurM-like_C_dom"/>
</dbReference>
<dbReference type="PIRSF" id="PIRSF001587">
    <property type="entry name" value="FGAM_synthase_II"/>
    <property type="match status" value="1"/>
</dbReference>
<keyword evidence="2 8" id="KW-0436">Ligase</keyword>
<evidence type="ECO:0000256" key="7">
    <source>
        <dbReference type="ARBA" id="ARBA00022842"/>
    </source>
</evidence>
<dbReference type="SUPFAM" id="SSF56042">
    <property type="entry name" value="PurM C-terminal domain-like"/>
    <property type="match status" value="2"/>
</dbReference>
<comment type="caution">
    <text evidence="8">Lacks conserved residue(s) required for the propagation of feature annotation.</text>
</comment>